<accession>A0A432M2D1</accession>
<dbReference type="AlphaFoldDB" id="A0A432M2D1"/>
<organism evidence="1 2">
    <name type="scientific">Dyella choica</name>
    <dbReference type="NCBI Taxonomy" id="1927959"/>
    <lineage>
        <taxon>Bacteria</taxon>
        <taxon>Pseudomonadati</taxon>
        <taxon>Pseudomonadota</taxon>
        <taxon>Gammaproteobacteria</taxon>
        <taxon>Lysobacterales</taxon>
        <taxon>Rhodanobacteraceae</taxon>
        <taxon>Dyella</taxon>
    </lineage>
</organism>
<dbReference type="InterPro" id="IPR014056">
    <property type="entry name" value="TypeIITA-like_toxin_pred"/>
</dbReference>
<dbReference type="OrthoDB" id="9800258at2"/>
<sequence length="97" mass="10635">MYAIQQSDEFAAWLKGLRDQTTKAKVIVRIKRLAAGNLGDAKHFDGIAELRIDYGPGYRVYTAKKGKTLYLLLCGGDKSSQSKDIAKAKKILAASES</sequence>
<name>A0A432M2D1_9GAMM</name>
<reference evidence="1 2" key="1">
    <citation type="submission" date="2018-12" db="EMBL/GenBank/DDBJ databases">
        <title>Dyella dinghuensis sp. nov. DHOA06 and Dyella choica sp. nov. 4M-K27, isolated from forest soil.</title>
        <authorList>
            <person name="Qiu L.-H."/>
            <person name="Gao Z.-H."/>
        </authorList>
    </citation>
    <scope>NUCLEOTIDE SEQUENCE [LARGE SCALE GENOMIC DNA]</scope>
    <source>
        <strain evidence="1 2">4M-K27</strain>
    </source>
</reference>
<dbReference type="PANTHER" id="PTHR41791">
    <property type="entry name" value="SSL7039 PROTEIN"/>
    <property type="match status" value="1"/>
</dbReference>
<comment type="caution">
    <text evidence="1">The sequence shown here is derived from an EMBL/GenBank/DDBJ whole genome shotgun (WGS) entry which is preliminary data.</text>
</comment>
<protein>
    <submittedName>
        <fullName evidence="1">Type II toxin-antitoxin system RelE/ParE family toxin</fullName>
    </submittedName>
</protein>
<gene>
    <name evidence="1" type="ORF">EKH80_17165</name>
</gene>
<dbReference type="EMBL" id="RYYV01000015">
    <property type="protein sequence ID" value="RUL72418.1"/>
    <property type="molecule type" value="Genomic_DNA"/>
</dbReference>
<dbReference type="NCBIfam" id="TIGR02683">
    <property type="entry name" value="upstrm_HI1419"/>
    <property type="match status" value="1"/>
</dbReference>
<evidence type="ECO:0000313" key="1">
    <source>
        <dbReference type="EMBL" id="RUL72418.1"/>
    </source>
</evidence>
<proteinExistence type="predicted"/>
<dbReference type="PIRSF" id="PIRSF028744">
    <property type="entry name" value="Addict_mod_HI1419"/>
    <property type="match status" value="1"/>
</dbReference>
<dbReference type="Proteomes" id="UP000274358">
    <property type="component" value="Unassembled WGS sequence"/>
</dbReference>
<dbReference type="RefSeq" id="WP_126686015.1">
    <property type="nucleotide sequence ID" value="NZ_RYYV01000015.1"/>
</dbReference>
<dbReference type="PANTHER" id="PTHR41791:SF1">
    <property type="entry name" value="SSL7039 PROTEIN"/>
    <property type="match status" value="1"/>
</dbReference>
<evidence type="ECO:0000313" key="2">
    <source>
        <dbReference type="Proteomes" id="UP000274358"/>
    </source>
</evidence>
<keyword evidence="2" id="KW-1185">Reference proteome</keyword>